<comment type="similarity">
    <text evidence="2">Belongs to the oxygen-dependent FAD-linked oxidoreductase family.</text>
</comment>
<reference evidence="6" key="2">
    <citation type="submission" date="2020-04" db="EMBL/GenBank/DDBJ databases">
        <authorList>
            <person name="Santos R.A.C."/>
            <person name="Steenwyk J.L."/>
            <person name="Rivero-Menendez O."/>
            <person name="Mead M.E."/>
            <person name="Silva L.P."/>
            <person name="Bastos R.W."/>
            <person name="Alastruey-Izquierdo A."/>
            <person name="Goldman G.H."/>
            <person name="Rokas A."/>
        </authorList>
    </citation>
    <scope>NUCLEOTIDE SEQUENCE</scope>
    <source>
        <strain evidence="6">CNM-CM6805</strain>
    </source>
</reference>
<dbReference type="SUPFAM" id="SSF56176">
    <property type="entry name" value="FAD-binding/transporter-associated domain-like"/>
    <property type="match status" value="1"/>
</dbReference>
<dbReference type="InterPro" id="IPR016169">
    <property type="entry name" value="FAD-bd_PCMH_sub2"/>
</dbReference>
<organism evidence="6 7">
    <name type="scientific">Aspergillus fumigatiaffinis</name>
    <dbReference type="NCBI Taxonomy" id="340414"/>
    <lineage>
        <taxon>Eukaryota</taxon>
        <taxon>Fungi</taxon>
        <taxon>Dikarya</taxon>
        <taxon>Ascomycota</taxon>
        <taxon>Pezizomycotina</taxon>
        <taxon>Eurotiomycetes</taxon>
        <taxon>Eurotiomycetidae</taxon>
        <taxon>Eurotiales</taxon>
        <taxon>Aspergillaceae</taxon>
        <taxon>Aspergillus</taxon>
        <taxon>Aspergillus subgen. Fumigati</taxon>
    </lineage>
</organism>
<accession>A0A8H4GYF6</accession>
<evidence type="ECO:0008006" key="8">
    <source>
        <dbReference type="Google" id="ProtNLM"/>
    </source>
</evidence>
<evidence type="ECO:0000256" key="3">
    <source>
        <dbReference type="ARBA" id="ARBA00022630"/>
    </source>
</evidence>
<keyword evidence="5" id="KW-0560">Oxidoreductase</keyword>
<dbReference type="PANTHER" id="PTHR42973">
    <property type="entry name" value="BINDING OXIDOREDUCTASE, PUTATIVE (AFU_ORTHOLOGUE AFUA_1G17690)-RELATED"/>
    <property type="match status" value="1"/>
</dbReference>
<comment type="caution">
    <text evidence="6">The sequence shown here is derived from an EMBL/GenBank/DDBJ whole genome shotgun (WGS) entry which is preliminary data.</text>
</comment>
<dbReference type="Gene3D" id="3.30.465.10">
    <property type="match status" value="2"/>
</dbReference>
<dbReference type="AlphaFoldDB" id="A0A8H4GYF6"/>
<dbReference type="EMBL" id="JAAAPX010000103">
    <property type="protein sequence ID" value="KAF4231444.1"/>
    <property type="molecule type" value="Genomic_DNA"/>
</dbReference>
<proteinExistence type="inferred from homology"/>
<dbReference type="GO" id="GO:0016491">
    <property type="term" value="F:oxidoreductase activity"/>
    <property type="evidence" value="ECO:0007669"/>
    <property type="project" value="UniProtKB-KW"/>
</dbReference>
<dbReference type="OrthoDB" id="415825at2759"/>
<comment type="cofactor">
    <cofactor evidence="1">
        <name>FAD</name>
        <dbReference type="ChEBI" id="CHEBI:57692"/>
    </cofactor>
</comment>
<protein>
    <recommendedName>
        <fullName evidence="8">FAD-binding PCMH-type domain-containing protein</fullName>
    </recommendedName>
</protein>
<evidence type="ECO:0000256" key="4">
    <source>
        <dbReference type="ARBA" id="ARBA00022827"/>
    </source>
</evidence>
<keyword evidence="3" id="KW-0285">Flavoprotein</keyword>
<dbReference type="GO" id="GO:0050660">
    <property type="term" value="F:flavin adenine dinucleotide binding"/>
    <property type="evidence" value="ECO:0007669"/>
    <property type="project" value="InterPro"/>
</dbReference>
<reference evidence="6" key="1">
    <citation type="journal article" date="2020" name="bioRxiv">
        <title>Genomic and phenotypic heterogeneity of clinical isolates of the human pathogens Aspergillus fumigatus, Aspergillus lentulus and Aspergillus fumigatiaffinis.</title>
        <authorList>
            <person name="dos Santos R.A.C."/>
            <person name="Steenwyk J.L."/>
            <person name="Rivero-Menendez O."/>
            <person name="Mead M.E."/>
            <person name="Silva L.P."/>
            <person name="Bastos R.W."/>
            <person name="Alastruey-Izquierdo A."/>
            <person name="Goldman G.H."/>
            <person name="Rokas A."/>
        </authorList>
    </citation>
    <scope>NUCLEOTIDE SEQUENCE</scope>
    <source>
        <strain evidence="6">CNM-CM6805</strain>
    </source>
</reference>
<keyword evidence="4" id="KW-0274">FAD</keyword>
<keyword evidence="7" id="KW-1185">Reference proteome</keyword>
<name>A0A8H4GYF6_9EURO</name>
<dbReference type="InterPro" id="IPR050416">
    <property type="entry name" value="FAD-linked_Oxidoreductase"/>
</dbReference>
<evidence type="ECO:0000256" key="5">
    <source>
        <dbReference type="ARBA" id="ARBA00023002"/>
    </source>
</evidence>
<gene>
    <name evidence="6" type="ORF">CNMCM6805_000138</name>
</gene>
<evidence type="ECO:0000256" key="2">
    <source>
        <dbReference type="ARBA" id="ARBA00005466"/>
    </source>
</evidence>
<evidence type="ECO:0000256" key="1">
    <source>
        <dbReference type="ARBA" id="ARBA00001974"/>
    </source>
</evidence>
<evidence type="ECO:0000313" key="6">
    <source>
        <dbReference type="EMBL" id="KAF4231444.1"/>
    </source>
</evidence>
<dbReference type="PANTHER" id="PTHR42973:SF9">
    <property type="entry name" value="FAD-BINDING PCMH-TYPE DOMAIN-CONTAINING PROTEIN-RELATED"/>
    <property type="match status" value="1"/>
</dbReference>
<dbReference type="Proteomes" id="UP000653565">
    <property type="component" value="Unassembled WGS sequence"/>
</dbReference>
<dbReference type="InterPro" id="IPR036318">
    <property type="entry name" value="FAD-bd_PCMH-like_sf"/>
</dbReference>
<evidence type="ECO:0000313" key="7">
    <source>
        <dbReference type="Proteomes" id="UP000653565"/>
    </source>
</evidence>
<sequence>MRHIPSDIGISQDLLIFFPHSSGWESETILDAVRFTTRCNIPFLASSGQHGFNTELAELQNGMEINLSAFRNVLVDAEKNILTVGGGVRFMDVFGLVFNTDKEISTFRKTPRLKEPAKLTIKWAPDLEPMVTANGSLVTTSEKENPNLFWGLRGAGGNFSIVVEAVYQVLGKCGQSGLCLLHE</sequence>